<feature type="compositionally biased region" description="Basic and acidic residues" evidence="1">
    <location>
        <begin position="16"/>
        <end position="40"/>
    </location>
</feature>
<protein>
    <recommendedName>
        <fullName evidence="4">DUF4362 domain-containing protein</fullName>
    </recommendedName>
</protein>
<gene>
    <name evidence="2" type="ORF">D3791_09430</name>
</gene>
<name>A0A6H0SJH2_9MICC</name>
<keyword evidence="3" id="KW-1185">Reference proteome</keyword>
<feature type="region of interest" description="Disordered" evidence="1">
    <location>
        <begin position="1"/>
        <end position="40"/>
    </location>
</feature>
<evidence type="ECO:0000313" key="2">
    <source>
        <dbReference type="EMBL" id="QIV87320.1"/>
    </source>
</evidence>
<evidence type="ECO:0000313" key="3">
    <source>
        <dbReference type="Proteomes" id="UP000502331"/>
    </source>
</evidence>
<accession>A0A6H0SJH2</accession>
<evidence type="ECO:0000256" key="1">
    <source>
        <dbReference type="SAM" id="MobiDB-lite"/>
    </source>
</evidence>
<evidence type="ECO:0008006" key="4">
    <source>
        <dbReference type="Google" id="ProtNLM"/>
    </source>
</evidence>
<sequence>MLILAGCAEATPDGQPDSKDLFEKSRHSDRAPSSFHDDVQRESCGEIDLSQGEQIPQEALACMDAAIGERNVELAVSSPTTEGDPIITFYRTSADASGVEMFSNGEYDKFGAGDWIQATCPATMALAAREGCQD</sequence>
<proteinExistence type="predicted"/>
<organism evidence="2 3">
    <name type="scientific">Glutamicibacter mishrai</name>
    <dbReference type="NCBI Taxonomy" id="1775880"/>
    <lineage>
        <taxon>Bacteria</taxon>
        <taxon>Bacillati</taxon>
        <taxon>Actinomycetota</taxon>
        <taxon>Actinomycetes</taxon>
        <taxon>Micrococcales</taxon>
        <taxon>Micrococcaceae</taxon>
        <taxon>Glutamicibacter</taxon>
    </lineage>
</organism>
<dbReference type="AlphaFoldDB" id="A0A6H0SJH2"/>
<reference evidence="2 3" key="1">
    <citation type="submission" date="2018-09" db="EMBL/GenBank/DDBJ databases">
        <title>Glutamicibacter mishrai S5-52T (LMG 29155T = KCTC 39846T).</title>
        <authorList>
            <person name="Das S.K."/>
        </authorList>
    </citation>
    <scope>NUCLEOTIDE SEQUENCE [LARGE SCALE GENOMIC DNA]</scope>
    <source>
        <strain evidence="2 3">S5-52</strain>
    </source>
</reference>
<dbReference type="Proteomes" id="UP000502331">
    <property type="component" value="Chromosome"/>
</dbReference>
<dbReference type="EMBL" id="CP032549">
    <property type="protein sequence ID" value="QIV87320.1"/>
    <property type="molecule type" value="Genomic_DNA"/>
</dbReference>